<keyword evidence="2" id="KW-1185">Reference proteome</keyword>
<dbReference type="Proteomes" id="UP000499080">
    <property type="component" value="Unassembled WGS sequence"/>
</dbReference>
<dbReference type="EMBL" id="BGPR01000434">
    <property type="protein sequence ID" value="GBM19930.1"/>
    <property type="molecule type" value="Genomic_DNA"/>
</dbReference>
<evidence type="ECO:0000313" key="1">
    <source>
        <dbReference type="EMBL" id="GBM19930.1"/>
    </source>
</evidence>
<comment type="caution">
    <text evidence="1">The sequence shown here is derived from an EMBL/GenBank/DDBJ whole genome shotgun (WGS) entry which is preliminary data.</text>
</comment>
<gene>
    <name evidence="1" type="ORF">AVEN_164881_1</name>
</gene>
<evidence type="ECO:0000313" key="2">
    <source>
        <dbReference type="Proteomes" id="UP000499080"/>
    </source>
</evidence>
<dbReference type="OrthoDB" id="6753017at2759"/>
<reference evidence="1 2" key="1">
    <citation type="journal article" date="2019" name="Sci. Rep.">
        <title>Orb-weaving spider Araneus ventricosus genome elucidates the spidroin gene catalogue.</title>
        <authorList>
            <person name="Kono N."/>
            <person name="Nakamura H."/>
            <person name="Ohtoshi R."/>
            <person name="Moran D.A.P."/>
            <person name="Shinohara A."/>
            <person name="Yoshida Y."/>
            <person name="Fujiwara M."/>
            <person name="Mori M."/>
            <person name="Tomita M."/>
            <person name="Arakawa K."/>
        </authorList>
    </citation>
    <scope>NUCLEOTIDE SEQUENCE [LARGE SCALE GENOMIC DNA]</scope>
</reference>
<accession>A0A4Y2DSW4</accession>
<sequence>MLLVLGAYRKIQVFDLRAPRRTTWYQQNKKKRNYFELGDEEEKQAGGEFLKVIGENTHAPNHMTTLIKQFIEAERSGNWDLHIATIQQMLPFFHQRVIFSMPSASIYICRTC</sequence>
<organism evidence="1 2">
    <name type="scientific">Araneus ventricosus</name>
    <name type="common">Orbweaver spider</name>
    <name type="synonym">Epeira ventricosa</name>
    <dbReference type="NCBI Taxonomy" id="182803"/>
    <lineage>
        <taxon>Eukaryota</taxon>
        <taxon>Metazoa</taxon>
        <taxon>Ecdysozoa</taxon>
        <taxon>Arthropoda</taxon>
        <taxon>Chelicerata</taxon>
        <taxon>Arachnida</taxon>
        <taxon>Araneae</taxon>
        <taxon>Araneomorphae</taxon>
        <taxon>Entelegynae</taxon>
        <taxon>Araneoidea</taxon>
        <taxon>Araneidae</taxon>
        <taxon>Araneus</taxon>
    </lineage>
</organism>
<name>A0A4Y2DSW4_ARAVE</name>
<proteinExistence type="predicted"/>
<protein>
    <submittedName>
        <fullName evidence="1">Uncharacterized protein</fullName>
    </submittedName>
</protein>
<dbReference type="AlphaFoldDB" id="A0A4Y2DSW4"/>